<gene>
    <name evidence="2" type="ORF">PXEA_LOCUS33584</name>
</gene>
<evidence type="ECO:0000313" key="2">
    <source>
        <dbReference type="EMBL" id="VEL40144.1"/>
    </source>
</evidence>
<reference evidence="2" key="1">
    <citation type="submission" date="2018-11" db="EMBL/GenBank/DDBJ databases">
        <authorList>
            <consortium name="Pathogen Informatics"/>
        </authorList>
    </citation>
    <scope>NUCLEOTIDE SEQUENCE</scope>
</reference>
<sequence>MFCQRFGEIAVDLHLSQSRLNFSRTLGPTGSASGPTQSGVRFVESGMSGLEFAASSPLLVSLSPHRSPDGEQRDPANGTLRRSHVRTVRLGPP</sequence>
<evidence type="ECO:0000256" key="1">
    <source>
        <dbReference type="SAM" id="MobiDB-lite"/>
    </source>
</evidence>
<dbReference type="AlphaFoldDB" id="A0A448XMG5"/>
<proteinExistence type="predicted"/>
<evidence type="ECO:0000313" key="3">
    <source>
        <dbReference type="Proteomes" id="UP000784294"/>
    </source>
</evidence>
<keyword evidence="3" id="KW-1185">Reference proteome</keyword>
<protein>
    <submittedName>
        <fullName evidence="2">Uncharacterized protein</fullName>
    </submittedName>
</protein>
<dbReference type="EMBL" id="CAAALY010263857">
    <property type="protein sequence ID" value="VEL40144.1"/>
    <property type="molecule type" value="Genomic_DNA"/>
</dbReference>
<feature type="region of interest" description="Disordered" evidence="1">
    <location>
        <begin position="61"/>
        <end position="93"/>
    </location>
</feature>
<accession>A0A448XMG5</accession>
<comment type="caution">
    <text evidence="2">The sequence shown here is derived from an EMBL/GenBank/DDBJ whole genome shotgun (WGS) entry which is preliminary data.</text>
</comment>
<organism evidence="2 3">
    <name type="scientific">Protopolystoma xenopodis</name>
    <dbReference type="NCBI Taxonomy" id="117903"/>
    <lineage>
        <taxon>Eukaryota</taxon>
        <taxon>Metazoa</taxon>
        <taxon>Spiralia</taxon>
        <taxon>Lophotrochozoa</taxon>
        <taxon>Platyhelminthes</taxon>
        <taxon>Monogenea</taxon>
        <taxon>Polyopisthocotylea</taxon>
        <taxon>Polystomatidea</taxon>
        <taxon>Polystomatidae</taxon>
        <taxon>Protopolystoma</taxon>
    </lineage>
</organism>
<dbReference type="Proteomes" id="UP000784294">
    <property type="component" value="Unassembled WGS sequence"/>
</dbReference>
<name>A0A448XMG5_9PLAT</name>